<dbReference type="Gene3D" id="3.80.10.10">
    <property type="entry name" value="Ribonuclease Inhibitor"/>
    <property type="match status" value="1"/>
</dbReference>
<evidence type="ECO:0000259" key="1">
    <source>
        <dbReference type="PROSITE" id="PS50181"/>
    </source>
</evidence>
<dbReference type="SUPFAM" id="SSF52047">
    <property type="entry name" value="RNI-like"/>
    <property type="match status" value="1"/>
</dbReference>
<feature type="domain" description="F-box" evidence="1">
    <location>
        <begin position="63"/>
        <end position="110"/>
    </location>
</feature>
<dbReference type="SUPFAM" id="SSF81383">
    <property type="entry name" value="F-box domain"/>
    <property type="match status" value="1"/>
</dbReference>
<protein>
    <recommendedName>
        <fullName evidence="1">F-box domain-containing protein</fullName>
    </recommendedName>
</protein>
<reference evidence="2 3" key="1">
    <citation type="journal article" date="2016" name="Mol. Biol. Evol.">
        <title>Comparative Genomics of Early-Diverging Mushroom-Forming Fungi Provides Insights into the Origins of Lignocellulose Decay Capabilities.</title>
        <authorList>
            <person name="Nagy L.G."/>
            <person name="Riley R."/>
            <person name="Tritt A."/>
            <person name="Adam C."/>
            <person name="Daum C."/>
            <person name="Floudas D."/>
            <person name="Sun H."/>
            <person name="Yadav J.S."/>
            <person name="Pangilinan J."/>
            <person name="Larsson K.H."/>
            <person name="Matsuura K."/>
            <person name="Barry K."/>
            <person name="Labutti K."/>
            <person name="Kuo R."/>
            <person name="Ohm R.A."/>
            <person name="Bhattacharya S.S."/>
            <person name="Shirouzu T."/>
            <person name="Yoshinaga Y."/>
            <person name="Martin F.M."/>
            <person name="Grigoriev I.V."/>
            <person name="Hibbett D.S."/>
        </authorList>
    </citation>
    <scope>NUCLEOTIDE SEQUENCE [LARGE SCALE GENOMIC DNA]</scope>
    <source>
        <strain evidence="2 3">HHB12029</strain>
    </source>
</reference>
<dbReference type="AlphaFoldDB" id="A0A165K6K6"/>
<dbReference type="Proteomes" id="UP000077266">
    <property type="component" value="Unassembled WGS sequence"/>
</dbReference>
<dbReference type="InterPro" id="IPR001810">
    <property type="entry name" value="F-box_dom"/>
</dbReference>
<sequence length="543" mass="60467">MLLDEDERRIDELVATIVRKRSPVMAHNERGLIADSFVVDMLEHIHKATRRAAERFCQQRNAQSSINLLPPELLVLIASFLPYGSLDAAALVCRHWNRALSSDSSLWDAVAISFLRQGGPWQSALQKALDRSQSRMRKLTLHYPSEVCSALEPECVRLPTMVTSVMHSLVDLHLDLSGCFCSGWNVILSTPAPNLHSLALTGPNNPAPFRLQDNLFDGTAPRLRVVWLTYLFLPSDPGAALNGVSEVAYFDVPVISMEEMQHICCVCPKLIYLTVTAQTYDVTLPPQEFTPPKLRSLCLANIIPGGIFEQLVRANSRCCELRVLRPTSLSLAALVFTRIRRIHEIHIYREFSSRSWASVMVTGDDNYSICAEDCTLQDVIDLLVSGNEYLSSIPSVIVSDTLLIMLEAAGVMAALTDMKSLTVLFDNEAHVPCPHLFTGFEGGRFSCGSLETVRLASYAQYTRGFKRSHDEISLSAECVGRWLPASTSRLLLCGARLNTDGDPRDWINCEIATEWDCEGRQGGGIWLETAWRDSFPHRQALCV</sequence>
<dbReference type="InterPro" id="IPR032675">
    <property type="entry name" value="LRR_dom_sf"/>
</dbReference>
<evidence type="ECO:0000313" key="3">
    <source>
        <dbReference type="Proteomes" id="UP000077266"/>
    </source>
</evidence>
<dbReference type="OrthoDB" id="3365698at2759"/>
<evidence type="ECO:0000313" key="2">
    <source>
        <dbReference type="EMBL" id="KZV95877.1"/>
    </source>
</evidence>
<accession>A0A165K6K6</accession>
<dbReference type="InParanoid" id="A0A165K6K6"/>
<dbReference type="PROSITE" id="PS50181">
    <property type="entry name" value="FBOX"/>
    <property type="match status" value="1"/>
</dbReference>
<proteinExistence type="predicted"/>
<gene>
    <name evidence="2" type="ORF">EXIGLDRAFT_452497</name>
</gene>
<dbReference type="SMART" id="SM00256">
    <property type="entry name" value="FBOX"/>
    <property type="match status" value="1"/>
</dbReference>
<name>A0A165K6K6_EXIGL</name>
<dbReference type="Pfam" id="PF12937">
    <property type="entry name" value="F-box-like"/>
    <property type="match status" value="1"/>
</dbReference>
<dbReference type="InterPro" id="IPR036047">
    <property type="entry name" value="F-box-like_dom_sf"/>
</dbReference>
<organism evidence="2 3">
    <name type="scientific">Exidia glandulosa HHB12029</name>
    <dbReference type="NCBI Taxonomy" id="1314781"/>
    <lineage>
        <taxon>Eukaryota</taxon>
        <taxon>Fungi</taxon>
        <taxon>Dikarya</taxon>
        <taxon>Basidiomycota</taxon>
        <taxon>Agaricomycotina</taxon>
        <taxon>Agaricomycetes</taxon>
        <taxon>Auriculariales</taxon>
        <taxon>Exidiaceae</taxon>
        <taxon>Exidia</taxon>
    </lineage>
</organism>
<dbReference type="EMBL" id="KV425950">
    <property type="protein sequence ID" value="KZV95877.1"/>
    <property type="molecule type" value="Genomic_DNA"/>
</dbReference>
<keyword evidence="3" id="KW-1185">Reference proteome</keyword>